<accession>A0ABP9RBH8</accession>
<sequence>MDNQLNLVDLVAGYQAYTSVDELNVAAAVDAPATSPVCAASVASSGWCAGAAGGAAAGISYHLGC</sequence>
<keyword evidence="2" id="KW-1185">Reference proteome</keyword>
<gene>
    <name evidence="1" type="ORF">GCM10023321_77300</name>
</gene>
<proteinExistence type="predicted"/>
<dbReference type="Proteomes" id="UP001428817">
    <property type="component" value="Unassembled WGS sequence"/>
</dbReference>
<evidence type="ECO:0000313" key="1">
    <source>
        <dbReference type="EMBL" id="GAA5174117.1"/>
    </source>
</evidence>
<evidence type="ECO:0008006" key="3">
    <source>
        <dbReference type="Google" id="ProtNLM"/>
    </source>
</evidence>
<dbReference type="NCBIfam" id="NF038146">
    <property type="entry name" value="LxmA_leader"/>
    <property type="match status" value="1"/>
</dbReference>
<evidence type="ECO:0000313" key="2">
    <source>
        <dbReference type="Proteomes" id="UP001428817"/>
    </source>
</evidence>
<dbReference type="InterPro" id="IPR049906">
    <property type="entry name" value="LxmA-like_leader"/>
</dbReference>
<name>A0ABP9RBH8_9PSEU</name>
<protein>
    <recommendedName>
        <fullName evidence="3">Thiocillin family RiPP</fullName>
    </recommendedName>
</protein>
<dbReference type="RefSeq" id="WP_185059939.1">
    <property type="nucleotide sequence ID" value="NZ_BAABJP010000058.1"/>
</dbReference>
<organism evidence="1 2">
    <name type="scientific">Pseudonocardia eucalypti</name>
    <dbReference type="NCBI Taxonomy" id="648755"/>
    <lineage>
        <taxon>Bacteria</taxon>
        <taxon>Bacillati</taxon>
        <taxon>Actinomycetota</taxon>
        <taxon>Actinomycetes</taxon>
        <taxon>Pseudonocardiales</taxon>
        <taxon>Pseudonocardiaceae</taxon>
        <taxon>Pseudonocardia</taxon>
    </lineage>
</organism>
<reference evidence="2" key="1">
    <citation type="journal article" date="2019" name="Int. J. Syst. Evol. Microbiol.">
        <title>The Global Catalogue of Microorganisms (GCM) 10K type strain sequencing project: providing services to taxonomists for standard genome sequencing and annotation.</title>
        <authorList>
            <consortium name="The Broad Institute Genomics Platform"/>
            <consortium name="The Broad Institute Genome Sequencing Center for Infectious Disease"/>
            <person name="Wu L."/>
            <person name="Ma J."/>
        </authorList>
    </citation>
    <scope>NUCLEOTIDE SEQUENCE [LARGE SCALE GENOMIC DNA]</scope>
    <source>
        <strain evidence="2">JCM 18303</strain>
    </source>
</reference>
<dbReference type="EMBL" id="BAABJP010000058">
    <property type="protein sequence ID" value="GAA5174117.1"/>
    <property type="molecule type" value="Genomic_DNA"/>
</dbReference>
<comment type="caution">
    <text evidence="1">The sequence shown here is derived from an EMBL/GenBank/DDBJ whole genome shotgun (WGS) entry which is preliminary data.</text>
</comment>